<keyword evidence="2" id="KW-1185">Reference proteome</keyword>
<reference evidence="1 2" key="1">
    <citation type="submission" date="2020-06" db="EMBL/GenBank/DDBJ databases">
        <authorList>
            <person name="Li R."/>
            <person name="Bekaert M."/>
        </authorList>
    </citation>
    <scope>NUCLEOTIDE SEQUENCE [LARGE SCALE GENOMIC DNA]</scope>
    <source>
        <strain evidence="2">wild</strain>
    </source>
</reference>
<sequence>MELRSAQNDNSMANVYIKIKTNPLLDNLENYVVEFGKFEINFSPLTKLILRKEKQGQQLLIPSSLSIGKIKLAKLRLFDIPKGTSKCTITGCDLFEDGRIVFVDSSEANKRLVIMNSEGSFITEIQFQDRSLDVTIINSNTVAVTMFEEELIFKVDIDTSKILLTIPVNEKCFGICFVDGKLVVSLKHDIIKIVDLSGNVMSQISQIDDSTHSEE</sequence>
<evidence type="ECO:0000313" key="1">
    <source>
        <dbReference type="EMBL" id="CAC5385041.1"/>
    </source>
</evidence>
<dbReference type="InterPro" id="IPR011044">
    <property type="entry name" value="Quino_amine_DH_bsu"/>
</dbReference>
<proteinExistence type="predicted"/>
<organism evidence="1 2">
    <name type="scientific">Mytilus coruscus</name>
    <name type="common">Sea mussel</name>
    <dbReference type="NCBI Taxonomy" id="42192"/>
    <lineage>
        <taxon>Eukaryota</taxon>
        <taxon>Metazoa</taxon>
        <taxon>Spiralia</taxon>
        <taxon>Lophotrochozoa</taxon>
        <taxon>Mollusca</taxon>
        <taxon>Bivalvia</taxon>
        <taxon>Autobranchia</taxon>
        <taxon>Pteriomorphia</taxon>
        <taxon>Mytilida</taxon>
        <taxon>Mytiloidea</taxon>
        <taxon>Mytilidae</taxon>
        <taxon>Mytilinae</taxon>
        <taxon>Mytilus</taxon>
    </lineage>
</organism>
<dbReference type="Proteomes" id="UP000507470">
    <property type="component" value="Unassembled WGS sequence"/>
</dbReference>
<dbReference type="SUPFAM" id="SSF50969">
    <property type="entry name" value="YVTN repeat-like/Quinoprotein amine dehydrogenase"/>
    <property type="match status" value="1"/>
</dbReference>
<accession>A0A6J8BNX7</accession>
<evidence type="ECO:0000313" key="2">
    <source>
        <dbReference type="Proteomes" id="UP000507470"/>
    </source>
</evidence>
<name>A0A6J8BNX7_MYTCO</name>
<dbReference type="EMBL" id="CACVKT020003686">
    <property type="protein sequence ID" value="CAC5385041.1"/>
    <property type="molecule type" value="Genomic_DNA"/>
</dbReference>
<dbReference type="OrthoDB" id="6144944at2759"/>
<protein>
    <submittedName>
        <fullName evidence="1">Uncharacterized protein</fullName>
    </submittedName>
</protein>
<dbReference type="AlphaFoldDB" id="A0A6J8BNX7"/>
<gene>
    <name evidence="1" type="ORF">MCOR_20623</name>
</gene>